<evidence type="ECO:0000313" key="1">
    <source>
        <dbReference type="EMBL" id="URD95013.1"/>
    </source>
</evidence>
<dbReference type="AlphaFoldDB" id="A0A9E7FJC8"/>
<protein>
    <submittedName>
        <fullName evidence="1">Uncharacterized protein</fullName>
    </submittedName>
</protein>
<dbReference type="EMBL" id="CP097506">
    <property type="protein sequence ID" value="URD95013.1"/>
    <property type="molecule type" value="Genomic_DNA"/>
</dbReference>
<keyword evidence="2" id="KW-1185">Reference proteome</keyword>
<name>A0A9E7FJC8_9LILI</name>
<sequence length="130" mass="14817">MSLYKDVRRATHACTWGHHLMHGFDGSRVHSAHVHTWVVREIRTNRDASITRAYDTSRGQRMACRRDASYADSVHDFDDDAKVSVTCVRYRPALGIIYPLPLLIEATSFLPPEALPLSQPPPPIRFHHCN</sequence>
<reference evidence="1" key="1">
    <citation type="submission" date="2022-05" db="EMBL/GenBank/DDBJ databases">
        <title>The Musa troglodytarum L. genome provides insights into the mechanism of non-climacteric behaviour and enrichment of carotenoids.</title>
        <authorList>
            <person name="Wang J."/>
        </authorList>
    </citation>
    <scope>NUCLEOTIDE SEQUENCE</scope>
    <source>
        <tissue evidence="1">Leaf</tissue>
    </source>
</reference>
<dbReference type="Proteomes" id="UP001055439">
    <property type="component" value="Chromosome 4"/>
</dbReference>
<organism evidence="1 2">
    <name type="scientific">Musa troglodytarum</name>
    <name type="common">fe'i banana</name>
    <dbReference type="NCBI Taxonomy" id="320322"/>
    <lineage>
        <taxon>Eukaryota</taxon>
        <taxon>Viridiplantae</taxon>
        <taxon>Streptophyta</taxon>
        <taxon>Embryophyta</taxon>
        <taxon>Tracheophyta</taxon>
        <taxon>Spermatophyta</taxon>
        <taxon>Magnoliopsida</taxon>
        <taxon>Liliopsida</taxon>
        <taxon>Zingiberales</taxon>
        <taxon>Musaceae</taxon>
        <taxon>Musa</taxon>
    </lineage>
</organism>
<accession>A0A9E7FJC8</accession>
<gene>
    <name evidence="1" type="ORF">MUK42_36469</name>
</gene>
<evidence type="ECO:0000313" key="2">
    <source>
        <dbReference type="Proteomes" id="UP001055439"/>
    </source>
</evidence>
<proteinExistence type="predicted"/>